<dbReference type="GeneID" id="37256401"/>
<dbReference type="AlphaFoldDB" id="A0A2L2TBK5"/>
<proteinExistence type="predicted"/>
<keyword evidence="2" id="KW-1185">Reference proteome</keyword>
<protein>
    <submittedName>
        <fullName evidence="1">Uncharacterized protein</fullName>
    </submittedName>
</protein>
<organism evidence="1 2">
    <name type="scientific">Fusarium venenatum</name>
    <dbReference type="NCBI Taxonomy" id="56646"/>
    <lineage>
        <taxon>Eukaryota</taxon>
        <taxon>Fungi</taxon>
        <taxon>Dikarya</taxon>
        <taxon>Ascomycota</taxon>
        <taxon>Pezizomycotina</taxon>
        <taxon>Sordariomycetes</taxon>
        <taxon>Hypocreomycetidae</taxon>
        <taxon>Hypocreales</taxon>
        <taxon>Nectriaceae</taxon>
        <taxon>Fusarium</taxon>
    </lineage>
</organism>
<dbReference type="Proteomes" id="UP000245910">
    <property type="component" value="Chromosome II"/>
</dbReference>
<dbReference type="RefSeq" id="XP_025584046.1">
    <property type="nucleotide sequence ID" value="XM_025733106.1"/>
</dbReference>
<dbReference type="KEGG" id="fvn:FVRRES_04762"/>
<evidence type="ECO:0000313" key="2">
    <source>
        <dbReference type="Proteomes" id="UP000245910"/>
    </source>
</evidence>
<reference evidence="2" key="1">
    <citation type="submission" date="2014-10" db="EMBL/GenBank/DDBJ databases">
        <authorList>
            <person name="King R."/>
        </authorList>
    </citation>
    <scope>NUCLEOTIDE SEQUENCE [LARGE SCALE GENOMIC DNA]</scope>
    <source>
        <strain evidence="2">A3/5</strain>
    </source>
</reference>
<name>A0A2L2TBK5_9HYPO</name>
<accession>A0A2L2TBK5</accession>
<sequence>MIRFKFDPIDAEFKIVRTEAWSLHNCILALSSDNMYLVSATTSRMFDLRIFETNFNTSDDDALRYFYVYSTWDFADMRERGLFSCIEFGSDGYFAVGFTQGHVSIFEMVGSEGSIHRRGASETPGEVLSLAWISDMRLLIGTENGIYIANLEGTVDWIGKKRLLGDREYWLHFIDETTGIYGTSNGRAHYCKVEEDRVIPKRERSTVASHFPEDAFST</sequence>
<dbReference type="InterPro" id="IPR036322">
    <property type="entry name" value="WD40_repeat_dom_sf"/>
</dbReference>
<dbReference type="EMBL" id="LN649230">
    <property type="protein sequence ID" value="CEI60326.1"/>
    <property type="molecule type" value="Genomic_DNA"/>
</dbReference>
<dbReference type="SUPFAM" id="SSF50978">
    <property type="entry name" value="WD40 repeat-like"/>
    <property type="match status" value="1"/>
</dbReference>
<evidence type="ECO:0000313" key="1">
    <source>
        <dbReference type="EMBL" id="CEI60326.1"/>
    </source>
</evidence>
<dbReference type="STRING" id="56646.A0A2L2TBK5"/>